<dbReference type="RefSeq" id="WP_348262324.1">
    <property type="nucleotide sequence ID" value="NZ_CP121196.1"/>
</dbReference>
<protein>
    <submittedName>
        <fullName evidence="1">Uncharacterized protein</fullName>
    </submittedName>
</protein>
<name>A0AAU7DIC2_9BACT</name>
<organism evidence="1">
    <name type="scientific">Telmatobacter sp. DSM 110680</name>
    <dbReference type="NCBI Taxonomy" id="3036704"/>
    <lineage>
        <taxon>Bacteria</taxon>
        <taxon>Pseudomonadati</taxon>
        <taxon>Acidobacteriota</taxon>
        <taxon>Terriglobia</taxon>
        <taxon>Terriglobales</taxon>
        <taxon>Acidobacteriaceae</taxon>
        <taxon>Telmatobacter</taxon>
    </lineage>
</organism>
<dbReference type="EMBL" id="CP121196">
    <property type="protein sequence ID" value="XBH17094.1"/>
    <property type="molecule type" value="Genomic_DNA"/>
</dbReference>
<dbReference type="AlphaFoldDB" id="A0AAU7DIC2"/>
<gene>
    <name evidence="1" type="ORF">P8935_21300</name>
</gene>
<sequence>MFEQAAISVQDEKTYAALHTQIDAAFKPSDVEVFLNRVIRQKLRIRDFESVLSRGLLGNEAIALYKALPVSDQGLTRERYLRLVEAVPGDLRQRYLKAYAYY</sequence>
<proteinExistence type="predicted"/>
<evidence type="ECO:0000313" key="1">
    <source>
        <dbReference type="EMBL" id="XBH17094.1"/>
    </source>
</evidence>
<accession>A0AAU7DIC2</accession>
<reference evidence="1" key="1">
    <citation type="submission" date="2023-03" db="EMBL/GenBank/DDBJ databases">
        <title>Edaphobacter sp.</title>
        <authorList>
            <person name="Huber K.J."/>
            <person name="Papendorf J."/>
            <person name="Pilke C."/>
            <person name="Bunk B."/>
            <person name="Sproeer C."/>
            <person name="Pester M."/>
        </authorList>
    </citation>
    <scope>NUCLEOTIDE SEQUENCE</scope>
    <source>
        <strain evidence="1">DSM 110680</strain>
    </source>
</reference>